<feature type="region of interest" description="Disordered" evidence="8">
    <location>
        <begin position="815"/>
        <end position="863"/>
    </location>
</feature>
<evidence type="ECO:0000313" key="11">
    <source>
        <dbReference type="EnsemblMetazoa" id="LLOJ008416-PA"/>
    </source>
</evidence>
<feature type="compositionally biased region" description="Polar residues" evidence="8">
    <location>
        <begin position="435"/>
        <end position="445"/>
    </location>
</feature>
<dbReference type="PROSITE" id="PS00107">
    <property type="entry name" value="PROTEIN_KINASE_ATP"/>
    <property type="match status" value="1"/>
</dbReference>
<dbReference type="AlphaFoldDB" id="A0A1B0GK82"/>
<comment type="subcellular location">
    <subcellularLocation>
        <location evidence="1">Chromosome</location>
        <location evidence="1">Centromere</location>
        <location evidence="1">Kinetochore</location>
    </subcellularLocation>
</comment>
<keyword evidence="12" id="KW-1185">Reference proteome</keyword>
<proteinExistence type="predicted"/>
<dbReference type="GO" id="GO:0004672">
    <property type="term" value="F:protein kinase activity"/>
    <property type="evidence" value="ECO:0007669"/>
    <property type="project" value="InterPro"/>
</dbReference>
<evidence type="ECO:0000256" key="7">
    <source>
        <dbReference type="PROSITE-ProRule" id="PRU10141"/>
    </source>
</evidence>
<feature type="compositionally biased region" description="Polar residues" evidence="8">
    <location>
        <begin position="345"/>
        <end position="357"/>
    </location>
</feature>
<feature type="compositionally biased region" description="Low complexity" evidence="8">
    <location>
        <begin position="448"/>
        <end position="470"/>
    </location>
</feature>
<evidence type="ECO:0000256" key="3">
    <source>
        <dbReference type="ARBA" id="ARBA00022741"/>
    </source>
</evidence>
<reference evidence="11" key="1">
    <citation type="submission" date="2020-05" db="UniProtKB">
        <authorList>
            <consortium name="EnsemblMetazoa"/>
        </authorList>
    </citation>
    <scope>IDENTIFICATION</scope>
    <source>
        <strain evidence="11">Jacobina</strain>
    </source>
</reference>
<evidence type="ECO:0000256" key="2">
    <source>
        <dbReference type="ARBA" id="ARBA00022454"/>
    </source>
</evidence>
<dbReference type="Proteomes" id="UP000092461">
    <property type="component" value="Unassembled WGS sequence"/>
</dbReference>
<dbReference type="VEuPathDB" id="VectorBase:LLOJ008416"/>
<protein>
    <submittedName>
        <fullName evidence="11">Uncharacterized protein</fullName>
    </submittedName>
</protein>
<keyword evidence="6" id="KW-0137">Centromere</keyword>
<dbReference type="PROSITE" id="PS51489">
    <property type="entry name" value="BUB1_N"/>
    <property type="match status" value="1"/>
</dbReference>
<feature type="region of interest" description="Disordered" evidence="8">
    <location>
        <begin position="340"/>
        <end position="366"/>
    </location>
</feature>
<feature type="region of interest" description="Disordered" evidence="8">
    <location>
        <begin position="389"/>
        <end position="480"/>
    </location>
</feature>
<dbReference type="InterPro" id="IPR000719">
    <property type="entry name" value="Prot_kinase_dom"/>
</dbReference>
<feature type="domain" description="BUB1 N-terminal" evidence="10">
    <location>
        <begin position="1"/>
        <end position="79"/>
    </location>
</feature>
<keyword evidence="2" id="KW-0158">Chromosome</keyword>
<dbReference type="InterPro" id="IPR013212">
    <property type="entry name" value="Mad3/Bub1_I"/>
</dbReference>
<dbReference type="GO" id="GO:0007094">
    <property type="term" value="P:mitotic spindle assembly checkpoint signaling"/>
    <property type="evidence" value="ECO:0007669"/>
    <property type="project" value="InterPro"/>
</dbReference>
<evidence type="ECO:0000256" key="4">
    <source>
        <dbReference type="ARBA" id="ARBA00022838"/>
    </source>
</evidence>
<dbReference type="PROSITE" id="PS00108">
    <property type="entry name" value="PROTEIN_KINASE_ST"/>
    <property type="match status" value="1"/>
</dbReference>
<dbReference type="GO" id="GO:0032991">
    <property type="term" value="C:protein-containing complex"/>
    <property type="evidence" value="ECO:0007669"/>
    <property type="project" value="UniProtKB-ARBA"/>
</dbReference>
<dbReference type="GO" id="GO:0005524">
    <property type="term" value="F:ATP binding"/>
    <property type="evidence" value="ECO:0007669"/>
    <property type="project" value="UniProtKB-UniRule"/>
</dbReference>
<evidence type="ECO:0000259" key="10">
    <source>
        <dbReference type="PROSITE" id="PS51489"/>
    </source>
</evidence>
<feature type="region of interest" description="Disordered" evidence="8">
    <location>
        <begin position="156"/>
        <end position="180"/>
    </location>
</feature>
<sequence>MIADLYICWAYYFEILENFDRAEKVYRMGFDARAQPMEELQQAHNQFLLSVGQRTLYRDEKMRQTFFSTMEERRSALTSLRGHHSHRIGSIRTGGVVRDLNPGRVEQGDAARSTHHVASTGIPIFVDGAPEESINGPHVAGSSSGIQSIVSSATKQENQWEPGPWSKAKKRTQSTALFPSTSRSTQKLEFEIMEDSEEWDGNVRLPVNFVRRNNPQPEWNVIVALHEDLPGGFIPQYDKILCYPKGQNVVLSPEELRAYNWFKRRGKRVRVTEELEEFVENYAGKGIRLPDNFQARNEKQDAFAVDKCKLDLLSNQKLMCCIEAMNLLNDKEEMSFEELRRGKRSQQVAKQPVNSNEFCVPQPPPPPQVINMNETCSTQTFNFFIKPHSISTPKQDLKKPIATPRSSMPLGQLQPPEASEVKQEVPQAEGDDSPGTGTKQLSTIWEVTEPSTTQSSSSTNTKSSTSSADSPDNVPPLMGQKGILRKSQGVAHIVTPPTNQDHNHGQLGNNSIKSFRDDVHSFGNYAIYEDPTESFIAPPKKQLPTDDAYYSEFLESPASKKKKFENKVSPLRPNDSFTFPSMQELPVPSVTSTIFARHEASGAESSKCAGAGANREIRLVSGNGSGLHGHTFGELPKLTHSQNGQPMRKVAPMNSFRAQKTTTSEVVEDDDDDDVVIVPMNSYNNATTYSSPRSSNFSPSVPKVPKITNAREQQQQQHVKHNLSIIKEVSTPMANTSFTFPPNNLNDASVRTFARVDGVRREATNADLDGSHTVPYVENVWAKEWSLRKDGEERKSHIVSHVSENDPLRMTISMRDGNRTSPGNNSLYVTQSPQPNRSVVKVPRQEFPSPSSNGSDSGGGQSIYVMGNNSVNGTITLEEDWSEDDNQPLCSYQRKEVDMNETQQVIDHNFGLEMMNPFNPKLINAFLEKADFMNFLESLETCTLTNIVKMIKPNTELEMNGRIFDVGKLLGAGTFGKVYHAKCRTTGESYALKQERPANLWEYYIVLELKFRLNEINPSLMSAFVDVELAMIGNNASILALPFCRYGTLLNVCNVHKSSTEKNLHELIVIMLATQILSIIDHLHACNIIHADIKPDNFMLTSKLNYDSHYSALKLIDFGQSIDMKLFPEKTTFKYVVKTEGFTCTEMLDNKPWTYQTDLFGIAATIHVLLFGKYMNVTKNFTGWVMTTKLPRYFQKVMWERIFSQLLNIRDCQSMPNLQDMRSMLKEELAMKESLVRDQIIKFNSVLDNYKP</sequence>
<dbReference type="PANTHER" id="PTHR14030:SF4">
    <property type="entry name" value="BUB1 KINASE, ISOFORM A-RELATED"/>
    <property type="match status" value="1"/>
</dbReference>
<evidence type="ECO:0000259" key="9">
    <source>
        <dbReference type="PROSITE" id="PS50011"/>
    </source>
</evidence>
<keyword evidence="4" id="KW-0995">Kinetochore</keyword>
<evidence type="ECO:0000313" key="12">
    <source>
        <dbReference type="Proteomes" id="UP000092461"/>
    </source>
</evidence>
<evidence type="ECO:0000256" key="1">
    <source>
        <dbReference type="ARBA" id="ARBA00004629"/>
    </source>
</evidence>
<dbReference type="VEuPathDB" id="VectorBase:LLONM1_010364"/>
<dbReference type="InterPro" id="IPR017441">
    <property type="entry name" value="Protein_kinase_ATP_BS"/>
</dbReference>
<dbReference type="PROSITE" id="PS50011">
    <property type="entry name" value="PROTEIN_KINASE_DOM"/>
    <property type="match status" value="1"/>
</dbReference>
<dbReference type="GO" id="GO:0005634">
    <property type="term" value="C:nucleus"/>
    <property type="evidence" value="ECO:0007669"/>
    <property type="project" value="TreeGrafter"/>
</dbReference>
<dbReference type="Gene3D" id="1.10.510.10">
    <property type="entry name" value="Transferase(Phosphotransferase) domain 1"/>
    <property type="match status" value="1"/>
</dbReference>
<accession>A0A1B0GK82</accession>
<dbReference type="InterPro" id="IPR008271">
    <property type="entry name" value="Ser/Thr_kinase_AS"/>
</dbReference>
<keyword evidence="3 7" id="KW-0547">Nucleotide-binding</keyword>
<dbReference type="GO" id="GO:0000776">
    <property type="term" value="C:kinetochore"/>
    <property type="evidence" value="ECO:0007669"/>
    <property type="project" value="UniProtKB-KW"/>
</dbReference>
<dbReference type="InterPro" id="IPR011009">
    <property type="entry name" value="Kinase-like_dom_sf"/>
</dbReference>
<dbReference type="InterPro" id="IPR015661">
    <property type="entry name" value="Bub1/Mad3"/>
</dbReference>
<dbReference type="SMART" id="SM00220">
    <property type="entry name" value="S_TKc"/>
    <property type="match status" value="1"/>
</dbReference>
<dbReference type="PANTHER" id="PTHR14030">
    <property type="entry name" value="MITOTIC CHECKPOINT SERINE/THREONINE-PROTEIN KINASE BUB1"/>
    <property type="match status" value="1"/>
</dbReference>
<keyword evidence="5 7" id="KW-0067">ATP-binding</keyword>
<organism evidence="11 12">
    <name type="scientific">Lutzomyia longipalpis</name>
    <name type="common">Sand fly</name>
    <dbReference type="NCBI Taxonomy" id="7200"/>
    <lineage>
        <taxon>Eukaryota</taxon>
        <taxon>Metazoa</taxon>
        <taxon>Ecdysozoa</taxon>
        <taxon>Arthropoda</taxon>
        <taxon>Hexapoda</taxon>
        <taxon>Insecta</taxon>
        <taxon>Pterygota</taxon>
        <taxon>Neoptera</taxon>
        <taxon>Endopterygota</taxon>
        <taxon>Diptera</taxon>
        <taxon>Nematocera</taxon>
        <taxon>Psychodoidea</taxon>
        <taxon>Psychodidae</taxon>
        <taxon>Lutzomyia</taxon>
        <taxon>Lutzomyia</taxon>
    </lineage>
</organism>
<dbReference type="Gene3D" id="1.25.40.430">
    <property type="match status" value="1"/>
</dbReference>
<dbReference type="Pfam" id="PF00069">
    <property type="entry name" value="Pkinase"/>
    <property type="match status" value="1"/>
</dbReference>
<feature type="domain" description="Protein kinase" evidence="9">
    <location>
        <begin position="964"/>
        <end position="1252"/>
    </location>
</feature>
<evidence type="ECO:0000256" key="8">
    <source>
        <dbReference type="SAM" id="MobiDB-lite"/>
    </source>
</evidence>
<dbReference type="CDD" id="cd13981">
    <property type="entry name" value="STKc_Bub1_BubR1"/>
    <property type="match status" value="1"/>
</dbReference>
<dbReference type="GO" id="GO:0051754">
    <property type="term" value="P:meiotic sister chromatid cohesion, centromeric"/>
    <property type="evidence" value="ECO:0007669"/>
    <property type="project" value="TreeGrafter"/>
</dbReference>
<dbReference type="SUPFAM" id="SSF56112">
    <property type="entry name" value="Protein kinase-like (PK-like)"/>
    <property type="match status" value="1"/>
</dbReference>
<feature type="binding site" evidence="7">
    <location>
        <position position="993"/>
    </location>
    <ligand>
        <name>ATP</name>
        <dbReference type="ChEBI" id="CHEBI:30616"/>
    </ligand>
</feature>
<evidence type="ECO:0000256" key="5">
    <source>
        <dbReference type="ARBA" id="ARBA00022840"/>
    </source>
</evidence>
<evidence type="ECO:0000256" key="6">
    <source>
        <dbReference type="ARBA" id="ARBA00023328"/>
    </source>
</evidence>
<dbReference type="EnsemblMetazoa" id="LLOJ008416-RA">
    <property type="protein sequence ID" value="LLOJ008416-PA"/>
    <property type="gene ID" value="LLOJ008416"/>
</dbReference>
<feature type="compositionally biased region" description="Polar residues" evidence="8">
    <location>
        <begin position="819"/>
        <end position="837"/>
    </location>
</feature>
<dbReference type="EMBL" id="AJWK01028488">
    <property type="status" value="NOT_ANNOTATED_CDS"/>
    <property type="molecule type" value="Genomic_DNA"/>
</dbReference>
<name>A0A1B0GK82_LUTLO</name>